<keyword evidence="3" id="KW-1185">Reference proteome</keyword>
<evidence type="ECO:0000313" key="3">
    <source>
        <dbReference type="Proteomes" id="UP000005940"/>
    </source>
</evidence>
<evidence type="ECO:0000313" key="2">
    <source>
        <dbReference type="EMBL" id="QKM65976.1"/>
    </source>
</evidence>
<dbReference type="EMBL" id="CP029159">
    <property type="protein sequence ID" value="QKM65976.1"/>
    <property type="molecule type" value="Genomic_DNA"/>
</dbReference>
<dbReference type="SMART" id="SM00860">
    <property type="entry name" value="SMI1_KNR4"/>
    <property type="match status" value="1"/>
</dbReference>
<reference evidence="2 3" key="1">
    <citation type="journal article" date="2012" name="J. Bacteriol.">
        <title>Draft genome of Streptomyces tsukubaensis NRRL 18488, the producer of the clinically important immunosuppressant tacrolimus (FK506).</title>
        <authorList>
            <person name="Barreiro C."/>
            <person name="Prieto C."/>
            <person name="Sola-Landa A."/>
            <person name="Solera E."/>
            <person name="Martinez-Castro M."/>
            <person name="Perez-Redondo R."/>
            <person name="Garcia-Estrada C."/>
            <person name="Aparicio J.F."/>
            <person name="Fernandez-Martinez L.T."/>
            <person name="Santos-Aberturas J."/>
            <person name="Salehi-Najafabadi Z."/>
            <person name="Rodriguez-Garcia A."/>
            <person name="Tauch A."/>
            <person name="Martin J.F."/>
        </authorList>
    </citation>
    <scope>NUCLEOTIDE SEQUENCE [LARGE SCALE GENOMIC DNA]</scope>
    <source>
        <strain evidence="3">DSM 42081 / NBRC 108919 / NRRL 18488 / 9993</strain>
    </source>
</reference>
<dbReference type="InterPro" id="IPR018958">
    <property type="entry name" value="Knr4/Smi1-like_dom"/>
</dbReference>
<dbReference type="Proteomes" id="UP000005940">
    <property type="component" value="Chromosome"/>
</dbReference>
<name>I2NBI7_STRT9</name>
<gene>
    <name evidence="2" type="ORF">STSU_001175</name>
</gene>
<dbReference type="AlphaFoldDB" id="I2NBI7"/>
<protein>
    <submittedName>
        <fullName evidence="2">SMI1/KNR4 family protein</fullName>
    </submittedName>
</protein>
<sequence length="258" mass="28274">MTREFDLAPSLARGVADRAGAWEFIRGFAAHWARPLSRGDGRPEAELARAEERLGLRLPAALREAYLLLGRRPDLTGSVDALLAPAELYVDGAGEALVFRRSDEGDASWGIPLDRLAESDPPVGIRAHLPDDTAERWEGWLERLSLCFVELVLSESLRTPGRPRAFLDPDDTHIELLEEHAVRLPFPPYPVGREEGGGRWFLAGDVLLYDGGGMSLYARGRSAAGLERVRELIPGEWLDEGVGPVESLETGPRQGGHA</sequence>
<evidence type="ECO:0000259" key="1">
    <source>
        <dbReference type="SMART" id="SM00860"/>
    </source>
</evidence>
<dbReference type="RefSeq" id="WP_006344756.1">
    <property type="nucleotide sequence ID" value="NZ_CP029159.1"/>
</dbReference>
<feature type="domain" description="Knr4/Smi1-like" evidence="1">
    <location>
        <begin position="41"/>
        <end position="143"/>
    </location>
</feature>
<accession>I2NBI7</accession>
<proteinExistence type="predicted"/>
<organism evidence="2 3">
    <name type="scientific">Streptomyces tsukubensis (strain DSM 42081 / NBRC 108919 / NRRL 18488 / 9993)</name>
    <dbReference type="NCBI Taxonomy" id="1114943"/>
    <lineage>
        <taxon>Bacteria</taxon>
        <taxon>Bacillati</taxon>
        <taxon>Actinomycetota</taxon>
        <taxon>Actinomycetes</taxon>
        <taxon>Kitasatosporales</taxon>
        <taxon>Streptomycetaceae</taxon>
        <taxon>Streptomyces</taxon>
    </lineage>
</organism>